<dbReference type="PROSITE" id="PS51257">
    <property type="entry name" value="PROKAR_LIPOPROTEIN"/>
    <property type="match status" value="1"/>
</dbReference>
<evidence type="ECO:0000313" key="3">
    <source>
        <dbReference type="Proteomes" id="UP000610846"/>
    </source>
</evidence>
<dbReference type="PANTHER" id="PTHR43649">
    <property type="entry name" value="ARABINOSE-BINDING PROTEIN-RELATED"/>
    <property type="match status" value="1"/>
</dbReference>
<dbReference type="Gene3D" id="3.40.190.10">
    <property type="entry name" value="Periplasmic binding protein-like II"/>
    <property type="match status" value="1"/>
</dbReference>
<feature type="chain" id="PRO_5039300492" evidence="1">
    <location>
        <begin position="23"/>
        <end position="466"/>
    </location>
</feature>
<keyword evidence="3" id="KW-1185">Reference proteome</keyword>
<dbReference type="PANTHER" id="PTHR43649:SF16">
    <property type="entry name" value="SUGAR-BINDING LIPOPROTEIN"/>
    <property type="match status" value="1"/>
</dbReference>
<feature type="signal peptide" evidence="1">
    <location>
        <begin position="1"/>
        <end position="22"/>
    </location>
</feature>
<dbReference type="Proteomes" id="UP000610846">
    <property type="component" value="Unassembled WGS sequence"/>
</dbReference>
<gene>
    <name evidence="2" type="ORF">IF651_14345</name>
</gene>
<dbReference type="AlphaFoldDB" id="A0A927PFK6"/>
<proteinExistence type="predicted"/>
<dbReference type="SUPFAM" id="SSF53850">
    <property type="entry name" value="Periplasmic binding protein-like II"/>
    <property type="match status" value="1"/>
</dbReference>
<sequence>MRSTRQAIALTLAGALAVSTLAACSSSGSGDDDGDGGSTDGGKVTLKVVSLLPGSEQEAIDAFNAQVEEFETANPDIDIEPEEYEWKATTFAAQLAGNTLPDVFEIPFTDAKTLVENGQLADLDAQFRELPYADKFNPAIIEAGTGPDGHVYAIPAKNVYGVGLHYNRDLFEAAGLDPDDPPTTWDEVREDAKTISDANEGVAGYMQMSQNNTGGWQLTVNTFARGGRTQEVADDGSATSTLSNEGTKDALEWLQAMRWEDNSLGSNFLLDWGTINQAFAAGQVAMYTSGSDVYTALVQTNAIDPEMYGLAALPLEGDDAGVLTGGTLAAMPADVDDAKKEAAMKWIDFFYLGKLVDEDRAVADAETLVANDQPVGTPVLPMFSQEQYEQNQEWIADQINVPLDQMTSYTDTMFDLPLVGEPSQKTQEIYALLDPVVQAVLTDENADIDALLEDADAQAQALLDQG</sequence>
<dbReference type="InterPro" id="IPR050490">
    <property type="entry name" value="Bact_solute-bd_prot1"/>
</dbReference>
<evidence type="ECO:0000256" key="1">
    <source>
        <dbReference type="SAM" id="SignalP"/>
    </source>
</evidence>
<dbReference type="InterPro" id="IPR006059">
    <property type="entry name" value="SBP"/>
</dbReference>
<keyword evidence="1" id="KW-0732">Signal</keyword>
<organism evidence="2 3">
    <name type="scientific">Cellulosimicrobium arenosum</name>
    <dbReference type="NCBI Taxonomy" id="2708133"/>
    <lineage>
        <taxon>Bacteria</taxon>
        <taxon>Bacillati</taxon>
        <taxon>Actinomycetota</taxon>
        <taxon>Actinomycetes</taxon>
        <taxon>Micrococcales</taxon>
        <taxon>Promicromonosporaceae</taxon>
        <taxon>Cellulosimicrobium</taxon>
    </lineage>
</organism>
<dbReference type="EMBL" id="JACYHB010000013">
    <property type="protein sequence ID" value="MBD8080236.1"/>
    <property type="molecule type" value="Genomic_DNA"/>
</dbReference>
<reference evidence="2" key="1">
    <citation type="journal article" date="2018" name="Curr. Microbiol.">
        <title>Cellulosimicrobium arenosum sp. nov., Isolated from Marine Sediment Sand.</title>
        <authorList>
            <person name="Oh M."/>
            <person name="Kim J.H."/>
            <person name="Yoon J.H."/>
            <person name="Schumann P."/>
            <person name="Kim W."/>
        </authorList>
    </citation>
    <scope>NUCLEOTIDE SEQUENCE</scope>
    <source>
        <strain evidence="2">KCTC 49039</strain>
    </source>
</reference>
<comment type="caution">
    <text evidence="2">The sequence shown here is derived from an EMBL/GenBank/DDBJ whole genome shotgun (WGS) entry which is preliminary data.</text>
</comment>
<accession>A0A927PFK6</accession>
<name>A0A927PFK6_9MICO</name>
<dbReference type="RefSeq" id="WP_191829816.1">
    <property type="nucleotide sequence ID" value="NZ_JACYHB010000013.1"/>
</dbReference>
<evidence type="ECO:0000313" key="2">
    <source>
        <dbReference type="EMBL" id="MBD8080236.1"/>
    </source>
</evidence>
<dbReference type="Pfam" id="PF13416">
    <property type="entry name" value="SBP_bac_8"/>
    <property type="match status" value="1"/>
</dbReference>
<reference evidence="2" key="2">
    <citation type="submission" date="2020-09" db="EMBL/GenBank/DDBJ databases">
        <authorList>
            <person name="Yu Y."/>
        </authorList>
    </citation>
    <scope>NUCLEOTIDE SEQUENCE</scope>
    <source>
        <strain evidence="2">KCTC 49039</strain>
    </source>
</reference>
<protein>
    <submittedName>
        <fullName evidence="2">Extracellular solute-binding protein</fullName>
    </submittedName>
</protein>